<dbReference type="GO" id="GO:0004308">
    <property type="term" value="F:exo-alpha-sialidase activity"/>
    <property type="evidence" value="ECO:0007669"/>
    <property type="project" value="UniProtKB-EC"/>
</dbReference>
<dbReference type="Gene3D" id="2.60.120.260">
    <property type="entry name" value="Galactose-binding domain-like"/>
    <property type="match status" value="3"/>
</dbReference>
<feature type="domain" description="Sialidase" evidence="5">
    <location>
        <begin position="93"/>
        <end position="360"/>
    </location>
</feature>
<dbReference type="EC" id="3.2.1.18" evidence="3"/>
<proteinExistence type="inferred from homology"/>
<dbReference type="InterPro" id="IPR033803">
    <property type="entry name" value="CBD-like_Golvesin-Xly"/>
</dbReference>
<accession>A0ABV8GJ07</accession>
<evidence type="ECO:0000256" key="4">
    <source>
        <dbReference type="SAM" id="SignalP"/>
    </source>
</evidence>
<keyword evidence="7" id="KW-0378">Hydrolase</keyword>
<dbReference type="CDD" id="cd15482">
    <property type="entry name" value="Sialidase_non-viral"/>
    <property type="match status" value="1"/>
</dbReference>
<dbReference type="Pfam" id="PF13088">
    <property type="entry name" value="BNR_2"/>
    <property type="match status" value="1"/>
</dbReference>
<evidence type="ECO:0000259" key="6">
    <source>
        <dbReference type="Pfam" id="PF25275"/>
    </source>
</evidence>
<organism evidence="7 8">
    <name type="scientific">Nonomuraea purpurea</name>
    <dbReference type="NCBI Taxonomy" id="1849276"/>
    <lineage>
        <taxon>Bacteria</taxon>
        <taxon>Bacillati</taxon>
        <taxon>Actinomycetota</taxon>
        <taxon>Actinomycetes</taxon>
        <taxon>Streptosporangiales</taxon>
        <taxon>Streptosporangiaceae</taxon>
        <taxon>Nonomuraea</taxon>
    </lineage>
</organism>
<dbReference type="Proteomes" id="UP001595851">
    <property type="component" value="Unassembled WGS sequence"/>
</dbReference>
<comment type="catalytic activity">
    <reaction evidence="1">
        <text>Hydrolysis of alpha-(2-&gt;3)-, alpha-(2-&gt;6)-, alpha-(2-&gt;8)- glycosidic linkages of terminal sialic acid residues in oligosaccharides, glycoproteins, glycolipids, colominic acid and synthetic substrates.</text>
        <dbReference type="EC" id="3.2.1.18"/>
    </reaction>
</comment>
<evidence type="ECO:0000256" key="2">
    <source>
        <dbReference type="ARBA" id="ARBA00009348"/>
    </source>
</evidence>
<dbReference type="InterPro" id="IPR036278">
    <property type="entry name" value="Sialidase_sf"/>
</dbReference>
<keyword evidence="8" id="KW-1185">Reference proteome</keyword>
<dbReference type="InterPro" id="IPR011040">
    <property type="entry name" value="Sialidase"/>
</dbReference>
<feature type="signal peptide" evidence="4">
    <location>
        <begin position="1"/>
        <end position="24"/>
    </location>
</feature>
<protein>
    <recommendedName>
        <fullName evidence="3">exo-alpha-sialidase</fullName>
        <ecNumber evidence="3">3.2.1.18</ecNumber>
    </recommendedName>
</protein>
<gene>
    <name evidence="7" type="ORF">ACFOY2_42405</name>
</gene>
<evidence type="ECO:0000259" key="5">
    <source>
        <dbReference type="Pfam" id="PF13088"/>
    </source>
</evidence>
<sequence>MVGHLGRRALFSLLSLALAITAVVAPTDPPTAAAAAGTLTETTLWDSTAVDQYANFHVQGLAVIRAGTPVPATGDVLAEDVVLTFTEGRFVVSDAGAKDLLVRRSDDAGRSWSASTPVVAADPAHSWGSATPLVDEQSGAVFLFYKGSGGSLFIKRSDDSGATWSAAVDLTSLYTGGPHGWTRHSPTPGHGIQLDSGRLLMPVAHRAPDPNPNYGDDMLYSDDHGVTWRRGGPVPFSTGYPINEARVHQRDDGTVTLNGRWGSGGTRYRISSTSTDGGITWSKPVADGATGQFVSVDAGLVQYTRGSVDRLLFSRPDSSAREQMTVSISYDEGASYRYSRVVNAGPSYYSDLGTLSDGTILLVYGRDGASAAFPERISMARFDLEWLTNGRDSLATGPGFTLRDIELATNEARTDAGVPQIVQDANARGGRTLRYAAGKVPAYVEVPFDVPAAGSYEVAVRHHRIADRGRISTGIDGVELPHGTVDPTMTVAEGYQVYPVGRVHLSSGTHRIRFTLAGAGRAGGLVIAPDQLMLISDGAAHADAPRVVADNDSLASLEVASGTWNRATGVAGYYGQSYLTRPAGTGAAKVRFRPDVPMTGVYQVAVWYTAHENRASNVPYVVNHADGATTIRVNQQVKGGQWVVLGSFPFLAGGAATIDLSDDANGYVIADAVRLVRNGVVVDNDSMASLEVASGTWNRATGVAGYYGQSYLTHPAGTGAAKVRFRPDVPMTGVYQVAVWYTAHENRASNAPYVVNHADGGTTIRVNQQVKGGQWVVLGSFPFLAGGAATIDLSDDANGYVIADAVRLVGT</sequence>
<dbReference type="RefSeq" id="WP_379533792.1">
    <property type="nucleotide sequence ID" value="NZ_JBHSBI010000031.1"/>
</dbReference>
<keyword evidence="4" id="KW-0732">Signal</keyword>
<dbReference type="InterPro" id="IPR026856">
    <property type="entry name" value="Sialidase_fam"/>
</dbReference>
<feature type="domain" description="Golvesin/Xly CBD-like" evidence="6">
    <location>
        <begin position="680"/>
        <end position="809"/>
    </location>
</feature>
<feature type="domain" description="Golvesin/Xly CBD-like" evidence="6">
    <location>
        <begin position="547"/>
        <end position="677"/>
    </location>
</feature>
<comment type="caution">
    <text evidence="7">The sequence shown here is derived from an EMBL/GenBank/DDBJ whole genome shotgun (WGS) entry which is preliminary data.</text>
</comment>
<evidence type="ECO:0000313" key="7">
    <source>
        <dbReference type="EMBL" id="MFC4013938.1"/>
    </source>
</evidence>
<dbReference type="EMBL" id="JBHSBI010000031">
    <property type="protein sequence ID" value="MFC4013938.1"/>
    <property type="molecule type" value="Genomic_DNA"/>
</dbReference>
<name>A0ABV8GJ07_9ACTN</name>
<dbReference type="InterPro" id="IPR008979">
    <property type="entry name" value="Galactose-bd-like_sf"/>
</dbReference>
<dbReference type="Pfam" id="PF25275">
    <property type="entry name" value="Golvesin_C"/>
    <property type="match status" value="2"/>
</dbReference>
<dbReference type="PANTHER" id="PTHR10628:SF30">
    <property type="entry name" value="EXO-ALPHA-SIALIDASE"/>
    <property type="match status" value="1"/>
</dbReference>
<feature type="chain" id="PRO_5045613177" description="exo-alpha-sialidase" evidence="4">
    <location>
        <begin position="25"/>
        <end position="811"/>
    </location>
</feature>
<dbReference type="CDD" id="cd14488">
    <property type="entry name" value="CBM6-CBM35-CBM36_like_2"/>
    <property type="match status" value="2"/>
</dbReference>
<comment type="similarity">
    <text evidence="2">Belongs to the glycosyl hydrolase 33 family.</text>
</comment>
<dbReference type="SUPFAM" id="SSF50939">
    <property type="entry name" value="Sialidases"/>
    <property type="match status" value="1"/>
</dbReference>
<dbReference type="Gene3D" id="2.120.10.10">
    <property type="match status" value="1"/>
</dbReference>
<evidence type="ECO:0000256" key="1">
    <source>
        <dbReference type="ARBA" id="ARBA00000427"/>
    </source>
</evidence>
<dbReference type="SUPFAM" id="SSF49785">
    <property type="entry name" value="Galactose-binding domain-like"/>
    <property type="match status" value="1"/>
</dbReference>
<reference evidence="8" key="1">
    <citation type="journal article" date="2019" name="Int. J. Syst. Evol. Microbiol.">
        <title>The Global Catalogue of Microorganisms (GCM) 10K type strain sequencing project: providing services to taxonomists for standard genome sequencing and annotation.</title>
        <authorList>
            <consortium name="The Broad Institute Genomics Platform"/>
            <consortium name="The Broad Institute Genome Sequencing Center for Infectious Disease"/>
            <person name="Wu L."/>
            <person name="Ma J."/>
        </authorList>
    </citation>
    <scope>NUCLEOTIDE SEQUENCE [LARGE SCALE GENOMIC DNA]</scope>
    <source>
        <strain evidence="8">TBRC 1276</strain>
    </source>
</reference>
<keyword evidence="7" id="KW-0326">Glycosidase</keyword>
<evidence type="ECO:0000256" key="3">
    <source>
        <dbReference type="ARBA" id="ARBA00012733"/>
    </source>
</evidence>
<evidence type="ECO:0000313" key="8">
    <source>
        <dbReference type="Proteomes" id="UP001595851"/>
    </source>
</evidence>
<dbReference type="PANTHER" id="PTHR10628">
    <property type="entry name" value="SIALIDASE"/>
    <property type="match status" value="1"/>
</dbReference>